<protein>
    <submittedName>
        <fullName evidence="4">RNA polymerase II-associated protein 1</fullName>
    </submittedName>
</protein>
<dbReference type="GO" id="GO:0016593">
    <property type="term" value="C:Cdc73/Paf1 complex"/>
    <property type="evidence" value="ECO:0007669"/>
    <property type="project" value="InterPro"/>
</dbReference>
<comment type="subcellular location">
    <subcellularLocation>
        <location evidence="1">Nucleus</location>
    </subcellularLocation>
</comment>
<keyword evidence="5" id="KW-1185">Reference proteome</keyword>
<organism evidence="4 5">
    <name type="scientific">Hanseniaspora uvarum</name>
    <name type="common">Yeast</name>
    <name type="synonym">Kloeckera apiculata</name>
    <dbReference type="NCBI Taxonomy" id="29833"/>
    <lineage>
        <taxon>Eukaryota</taxon>
        <taxon>Fungi</taxon>
        <taxon>Dikarya</taxon>
        <taxon>Ascomycota</taxon>
        <taxon>Saccharomycotina</taxon>
        <taxon>Saccharomycetes</taxon>
        <taxon>Saccharomycodales</taxon>
        <taxon>Saccharomycodaceae</taxon>
        <taxon>Hanseniaspora</taxon>
    </lineage>
</organism>
<evidence type="ECO:0000313" key="4">
    <source>
        <dbReference type="EMBL" id="OEJ87059.1"/>
    </source>
</evidence>
<dbReference type="GO" id="GO:0000993">
    <property type="term" value="F:RNA polymerase II complex binding"/>
    <property type="evidence" value="ECO:0007669"/>
    <property type="project" value="TreeGrafter"/>
</dbReference>
<dbReference type="STRING" id="29833.A0A1E5RJG6"/>
<evidence type="ECO:0000313" key="5">
    <source>
        <dbReference type="Proteomes" id="UP000095358"/>
    </source>
</evidence>
<dbReference type="PANTHER" id="PTHR23188:SF12">
    <property type="entry name" value="RNA POLYMERASE II-ASSOCIATED FACTOR 1 HOMOLOG"/>
    <property type="match status" value="1"/>
</dbReference>
<comment type="caution">
    <text evidence="4">The sequence shown here is derived from an EMBL/GenBank/DDBJ whole genome shotgun (WGS) entry which is preliminary data.</text>
</comment>
<sequence length="444" mass="51497">MDLTNTYRYREYYENDLPLTDLAPKLVNTISTSAKNVEAADDDNEKTHTHLNLKQILSKEITNQKHLTTLFMKTGDVSPLINLNQNLAMNVDLTKLPGVLNEQNPALLYPLAGEVKIEAKDKTLLRDPKIRLKELQDDLHTQEKSSKAEDNKGVNVDNLDSSVFQKAKIDASKATFLMRTEYSTRSKANANDSNKSATTDLRNKLFLKQQKTQKKLQRLNGSEFVERIQKSFQSLETLEDVSLKNFRHPVKKNLKPKRIWKLLPDANTMDENFISLKLNGSAAITTKEEAEKVKLNTAIFRSVQVEEDEWMSLYSLKDKKLNNELLNEQEISKDDLKNIPAEHTPKVYMFNRIRDFNIKEDTTNENHDPEVFIQFNKEENVASYKIIKKQLVLNKRRHNDLLKDIIKENNFDKLEVSYNVPTEEEQMEHDNIRAVYDPIEFPKM</sequence>
<dbReference type="Pfam" id="PF03985">
    <property type="entry name" value="Paf1"/>
    <property type="match status" value="1"/>
</dbReference>
<name>A0A1E5RJG6_HANUV</name>
<dbReference type="PANTHER" id="PTHR23188">
    <property type="entry name" value="RNA POLYMERASE II-ASSOCIATED FACTOR 1 HOMOLOG"/>
    <property type="match status" value="1"/>
</dbReference>
<dbReference type="InterPro" id="IPR007133">
    <property type="entry name" value="RNA_pol_II-assoc_Paf1"/>
</dbReference>
<evidence type="ECO:0000256" key="3">
    <source>
        <dbReference type="ARBA" id="ARBA00023242"/>
    </source>
</evidence>
<dbReference type="OrthoDB" id="10260285at2759"/>
<dbReference type="AlphaFoldDB" id="A0A1E5RJG6"/>
<proteinExistence type="inferred from homology"/>
<dbReference type="GO" id="GO:0003682">
    <property type="term" value="F:chromatin binding"/>
    <property type="evidence" value="ECO:0007669"/>
    <property type="project" value="TreeGrafter"/>
</dbReference>
<dbReference type="GO" id="GO:0006368">
    <property type="term" value="P:transcription elongation by RNA polymerase II"/>
    <property type="evidence" value="ECO:0007669"/>
    <property type="project" value="InterPro"/>
</dbReference>
<dbReference type="VEuPathDB" id="FungiDB:AWRI3580_g2638"/>
<dbReference type="Proteomes" id="UP000095358">
    <property type="component" value="Unassembled WGS sequence"/>
</dbReference>
<evidence type="ECO:0000256" key="2">
    <source>
        <dbReference type="ARBA" id="ARBA00007560"/>
    </source>
</evidence>
<keyword evidence="3" id="KW-0539">Nucleus</keyword>
<gene>
    <name evidence="4" type="ORF">AWRI3580_g2638</name>
</gene>
<evidence type="ECO:0000256" key="1">
    <source>
        <dbReference type="ARBA" id="ARBA00004123"/>
    </source>
</evidence>
<comment type="similarity">
    <text evidence="2">Belongs to the PAF1 family.</text>
</comment>
<dbReference type="EMBL" id="LPNN01000005">
    <property type="protein sequence ID" value="OEJ87059.1"/>
    <property type="molecule type" value="Genomic_DNA"/>
</dbReference>
<reference evidence="5" key="1">
    <citation type="journal article" date="2016" name="Genome Announc.">
        <title>Genome sequences of three species of Hanseniaspora isolated from spontaneous wine fermentations.</title>
        <authorList>
            <person name="Sternes P.R."/>
            <person name="Lee D."/>
            <person name="Kutyna D.R."/>
            <person name="Borneman A.R."/>
        </authorList>
    </citation>
    <scope>NUCLEOTIDE SEQUENCE [LARGE SCALE GENOMIC DNA]</scope>
    <source>
        <strain evidence="5">AWRI3580</strain>
    </source>
</reference>
<accession>A0A1E5RJG6</accession>